<feature type="region of interest" description="Disordered" evidence="4">
    <location>
        <begin position="486"/>
        <end position="557"/>
    </location>
</feature>
<feature type="compositionally biased region" description="Gly residues" evidence="4">
    <location>
        <begin position="520"/>
        <end position="554"/>
    </location>
</feature>
<comment type="caution">
    <text evidence="5">The sequence shown here is derived from an EMBL/GenBank/DDBJ whole genome shotgun (WGS) entry which is preliminary data.</text>
</comment>
<dbReference type="GO" id="GO:0031145">
    <property type="term" value="P:anaphase-promoting complex-dependent catabolic process"/>
    <property type="evidence" value="ECO:0007669"/>
    <property type="project" value="TreeGrafter"/>
</dbReference>
<feature type="region of interest" description="Disordered" evidence="4">
    <location>
        <begin position="445"/>
        <end position="468"/>
    </location>
</feature>
<feature type="compositionally biased region" description="Gly residues" evidence="4">
    <location>
        <begin position="203"/>
        <end position="237"/>
    </location>
</feature>
<organism evidence="5 6">
    <name type="scientific">Chlamydomonas incerta</name>
    <dbReference type="NCBI Taxonomy" id="51695"/>
    <lineage>
        <taxon>Eukaryota</taxon>
        <taxon>Viridiplantae</taxon>
        <taxon>Chlorophyta</taxon>
        <taxon>core chlorophytes</taxon>
        <taxon>Chlorophyceae</taxon>
        <taxon>CS clade</taxon>
        <taxon>Chlamydomonadales</taxon>
        <taxon>Chlamydomonadaceae</taxon>
        <taxon>Chlamydomonas</taxon>
    </lineage>
</organism>
<feature type="compositionally biased region" description="Low complexity" evidence="4">
    <location>
        <begin position="166"/>
        <end position="202"/>
    </location>
</feature>
<evidence type="ECO:0000256" key="4">
    <source>
        <dbReference type="SAM" id="MobiDB-lite"/>
    </source>
</evidence>
<evidence type="ECO:0000313" key="6">
    <source>
        <dbReference type="Proteomes" id="UP000650467"/>
    </source>
</evidence>
<feature type="repeat" description="TPR" evidence="3">
    <location>
        <begin position="924"/>
        <end position="957"/>
    </location>
</feature>
<dbReference type="SUPFAM" id="SSF48452">
    <property type="entry name" value="TPR-like"/>
    <property type="match status" value="2"/>
</dbReference>
<gene>
    <name evidence="5" type="ORF">HXX76_013598</name>
</gene>
<reference evidence="5" key="1">
    <citation type="journal article" date="2020" name="bioRxiv">
        <title>Comparative genomics of Chlamydomonas.</title>
        <authorList>
            <person name="Craig R.J."/>
            <person name="Hasan A.R."/>
            <person name="Ness R.W."/>
            <person name="Keightley P.D."/>
        </authorList>
    </citation>
    <scope>NUCLEOTIDE SEQUENCE</scope>
    <source>
        <strain evidence="5">SAG 7.73</strain>
    </source>
</reference>
<comment type="similarity">
    <text evidence="2">Belongs to the APC3/CDC27 family.</text>
</comment>
<feature type="compositionally biased region" description="Polar residues" evidence="4">
    <location>
        <begin position="672"/>
        <end position="686"/>
    </location>
</feature>
<feature type="compositionally biased region" description="Low complexity" evidence="4">
    <location>
        <begin position="242"/>
        <end position="276"/>
    </location>
</feature>
<dbReference type="OrthoDB" id="329563at2759"/>
<dbReference type="EMBL" id="JAEHOC010000054">
    <property type="protein sequence ID" value="KAG2425554.1"/>
    <property type="molecule type" value="Genomic_DNA"/>
</dbReference>
<feature type="region of interest" description="Disordered" evidence="4">
    <location>
        <begin position="589"/>
        <end position="633"/>
    </location>
</feature>
<feature type="repeat" description="TPR" evidence="3">
    <location>
        <begin position="890"/>
        <end position="923"/>
    </location>
</feature>
<dbReference type="GO" id="GO:0005737">
    <property type="term" value="C:cytoplasm"/>
    <property type="evidence" value="ECO:0007669"/>
    <property type="project" value="TreeGrafter"/>
</dbReference>
<dbReference type="InterPro" id="IPR019734">
    <property type="entry name" value="TPR_rpt"/>
</dbReference>
<evidence type="ECO:0000256" key="3">
    <source>
        <dbReference type="PROSITE-ProRule" id="PRU00339"/>
    </source>
</evidence>
<proteinExistence type="inferred from homology"/>
<dbReference type="SMART" id="SM00028">
    <property type="entry name" value="TPR"/>
    <property type="match status" value="8"/>
</dbReference>
<feature type="compositionally biased region" description="Low complexity" evidence="4">
    <location>
        <begin position="501"/>
        <end position="519"/>
    </location>
</feature>
<feature type="region of interest" description="Disordered" evidence="4">
    <location>
        <begin position="166"/>
        <end position="297"/>
    </location>
</feature>
<dbReference type="AlphaFoldDB" id="A0A835SNS6"/>
<feature type="compositionally biased region" description="Gly residues" evidence="4">
    <location>
        <begin position="277"/>
        <end position="287"/>
    </location>
</feature>
<feature type="region of interest" description="Disordered" evidence="4">
    <location>
        <begin position="655"/>
        <end position="766"/>
    </location>
</feature>
<feature type="repeat" description="TPR" evidence="3">
    <location>
        <begin position="992"/>
        <end position="1025"/>
    </location>
</feature>
<feature type="compositionally biased region" description="Gly residues" evidence="4">
    <location>
        <begin position="592"/>
        <end position="626"/>
    </location>
</feature>
<dbReference type="Pfam" id="PF13414">
    <property type="entry name" value="TPR_11"/>
    <property type="match status" value="1"/>
</dbReference>
<evidence type="ECO:0000256" key="2">
    <source>
        <dbReference type="ARBA" id="ARBA00038210"/>
    </source>
</evidence>
<sequence>MQQSTPEPALLAAIQDSLALFQYENARFLGERLVALTNSEENQQLLATCYMHCNQAYRAYHLLKGHNSRRSRYLLAVCCLGMGRYPEAKDALLRMGEAEIPYGPAGLYLLGRCCRLTHCMAEAKDYYLRALRGNPLLWSAYEELCALGGDEEAAEVCSLAQLPPRAGAGADGPSPSSSSQVSTALAAQHTPHPAAPAPSQHGQHGGHGRQGGGAGGGGGGRHGHAQGQGHGQGGRGGRAAEHAGAPAAAGAPPGTATRTPAQQHQPAGPPGTSAPGAPGGLWGGGGAAAAAAAGGAPPSTGGFGITGFGAAAAGGMGGVPPSAMSSLPTFGFGAGAAAAAGMGAGGGGGMGAGAGIGGGSILFQTPMQTPGVTGMGVGMGVGGGGGLFGGSPLPVTVGPGTGAGSGGGAGTGPGLGWGFGFGILPTGNVPPSVLPTVPLHGGGGGGALDTGAMPTASGDGGGGPPSTATQLFRFAGGGGGIFATPAAAGGGAAPPAPPQKQAPGAYGASDVPFPGFAAGPHGGGSGGGGGGPQHGAQGGGNVGSGAGGGGGGGQRMNRMADEGRVRKVSNRLFSDPRSAVRRSERLAMLNSAGGGGGGGGGSGGSGGSGGGARAQGAGGATPGGGHPQQQQLYYQQQQAAAAVGQYAATGGVGAGGGGGGPAVSTSVYGQAKSGQASYVEGDSQNTPDPRDPPPAPVQQQLHPDAKLGAGGGGGGGGVSAATPQQLLAAFGGRLGPAPEPAAQPPHPHHHQHHQQQQQQHGYASAAAAAAARAAEVALAESRGALLALLLPLMEGQRHLAAYRCSEALSAFSRLPLGQYRTGWVLCAVGRAHFEAMAYAKAAQCFEQARQLDRTRVEGMEYYSTVLWHTRREYELSHLAQECVAVDRQAPATWVVMGNLFSGQKEHEAAIEFFLRAAQVDPTFTYAYTLAAHEYFANEEYDKAAACYRSALKLDPRHYNALYGLGQICYRQEKYGEAAQHFRLAAAVNPRSSVLRCYSGMSAAKLGQNNAALEKLQEAIELDPANPLARYERASLLMALDRPQEALCELEALQRVAPGESSVAFQMGRLHKRLNNLTAAQQSFELALSYPGISSSDAAAIKAAIERLGLSEDEDEQEL</sequence>
<dbReference type="Pfam" id="PF13432">
    <property type="entry name" value="TPR_16"/>
    <property type="match status" value="1"/>
</dbReference>
<protein>
    <submittedName>
        <fullName evidence="5">Uncharacterized protein</fullName>
    </submittedName>
</protein>
<dbReference type="GO" id="GO:0007091">
    <property type="term" value="P:metaphase/anaphase transition of mitotic cell cycle"/>
    <property type="evidence" value="ECO:0007669"/>
    <property type="project" value="TreeGrafter"/>
</dbReference>
<evidence type="ECO:0000256" key="1">
    <source>
        <dbReference type="ARBA" id="ARBA00022803"/>
    </source>
</evidence>
<accession>A0A835SNS6</accession>
<dbReference type="InterPro" id="IPR011990">
    <property type="entry name" value="TPR-like_helical_dom_sf"/>
</dbReference>
<dbReference type="Gene3D" id="1.25.40.10">
    <property type="entry name" value="Tetratricopeptide repeat domain"/>
    <property type="match status" value="4"/>
</dbReference>
<dbReference type="Proteomes" id="UP000650467">
    <property type="component" value="Unassembled WGS sequence"/>
</dbReference>
<dbReference type="GO" id="GO:0051301">
    <property type="term" value="P:cell division"/>
    <property type="evidence" value="ECO:0007669"/>
    <property type="project" value="TreeGrafter"/>
</dbReference>
<feature type="compositionally biased region" description="Low complexity" evidence="4">
    <location>
        <begin position="288"/>
        <end position="297"/>
    </location>
</feature>
<dbReference type="Pfam" id="PF13181">
    <property type="entry name" value="TPR_8"/>
    <property type="match status" value="2"/>
</dbReference>
<evidence type="ECO:0000313" key="5">
    <source>
        <dbReference type="EMBL" id="KAG2425554.1"/>
    </source>
</evidence>
<keyword evidence="6" id="KW-1185">Reference proteome</keyword>
<dbReference type="GO" id="GO:0005680">
    <property type="term" value="C:anaphase-promoting complex"/>
    <property type="evidence" value="ECO:0007669"/>
    <property type="project" value="TreeGrafter"/>
</dbReference>
<name>A0A835SNS6_CHLIN</name>
<keyword evidence="1 3" id="KW-0802">TPR repeat</keyword>
<dbReference type="Pfam" id="PF12895">
    <property type="entry name" value="ANAPC3"/>
    <property type="match status" value="1"/>
</dbReference>
<feature type="repeat" description="TPR" evidence="3">
    <location>
        <begin position="958"/>
        <end position="991"/>
    </location>
</feature>
<dbReference type="GO" id="GO:0016567">
    <property type="term" value="P:protein ubiquitination"/>
    <property type="evidence" value="ECO:0007669"/>
    <property type="project" value="TreeGrafter"/>
</dbReference>
<feature type="compositionally biased region" description="Low complexity" evidence="4">
    <location>
        <begin position="754"/>
        <end position="766"/>
    </location>
</feature>
<dbReference type="PANTHER" id="PTHR12558:SF13">
    <property type="entry name" value="CELL DIVISION CYCLE PROTEIN 27 HOMOLOG"/>
    <property type="match status" value="1"/>
</dbReference>
<dbReference type="PROSITE" id="PS50005">
    <property type="entry name" value="TPR"/>
    <property type="match status" value="4"/>
</dbReference>
<feature type="compositionally biased region" description="Gly residues" evidence="4">
    <location>
        <begin position="708"/>
        <end position="718"/>
    </location>
</feature>
<dbReference type="PANTHER" id="PTHR12558">
    <property type="entry name" value="CELL DIVISION CYCLE 16,23,27"/>
    <property type="match status" value="1"/>
</dbReference>